<sequence>MKILWMILRWLKERDTAPDTVWCLDPLSHPQIERMDERERADLPFGRSASKIAHR</sequence>
<dbReference type="RefSeq" id="WP_311785665.1">
    <property type="nucleotide sequence ID" value="NZ_JALDYY010000002.1"/>
</dbReference>
<organism evidence="1 2">
    <name type="scientific">Ferirhizobium litorale</name>
    <dbReference type="NCBI Taxonomy" id="2927786"/>
    <lineage>
        <taxon>Bacteria</taxon>
        <taxon>Pseudomonadati</taxon>
        <taxon>Pseudomonadota</taxon>
        <taxon>Alphaproteobacteria</taxon>
        <taxon>Hyphomicrobiales</taxon>
        <taxon>Rhizobiaceae</taxon>
        <taxon>Ferirhizobium</taxon>
    </lineage>
</organism>
<keyword evidence="2" id="KW-1185">Reference proteome</keyword>
<evidence type="ECO:0000313" key="1">
    <source>
        <dbReference type="EMBL" id="MDI7921495.1"/>
    </source>
</evidence>
<reference evidence="1" key="1">
    <citation type="submission" date="2022-03" db="EMBL/GenBank/DDBJ databases">
        <title>Fererhizobium litorale gen. nov., sp. nov., isolated from sandy sediments of the Sea of Japan seashore.</title>
        <authorList>
            <person name="Romanenko L."/>
            <person name="Kurilenko V."/>
            <person name="Otstavnykh N."/>
            <person name="Svetashev V."/>
            <person name="Tekutyeva L."/>
            <person name="Isaeva M."/>
            <person name="Mikhailov V."/>
        </authorList>
    </citation>
    <scope>NUCLEOTIDE SEQUENCE</scope>
    <source>
        <strain evidence="1">KMM 9576</strain>
    </source>
</reference>
<proteinExistence type="predicted"/>
<comment type="caution">
    <text evidence="1">The sequence shown here is derived from an EMBL/GenBank/DDBJ whole genome shotgun (WGS) entry which is preliminary data.</text>
</comment>
<protein>
    <submittedName>
        <fullName evidence="1">Uncharacterized protein</fullName>
    </submittedName>
</protein>
<accession>A0AAE3QCN7</accession>
<gene>
    <name evidence="1" type="ORF">MRS75_05275</name>
</gene>
<name>A0AAE3QCN7_9HYPH</name>
<dbReference type="EMBL" id="JALDYZ010000002">
    <property type="protein sequence ID" value="MDI7921495.1"/>
    <property type="molecule type" value="Genomic_DNA"/>
</dbReference>
<dbReference type="AlphaFoldDB" id="A0AAE3QCN7"/>
<dbReference type="Proteomes" id="UP001161580">
    <property type="component" value="Unassembled WGS sequence"/>
</dbReference>
<evidence type="ECO:0000313" key="2">
    <source>
        <dbReference type="Proteomes" id="UP001161580"/>
    </source>
</evidence>